<evidence type="ECO:0000313" key="2">
    <source>
        <dbReference type="EMBL" id="EME82395.1"/>
    </source>
</evidence>
<keyword evidence="3" id="KW-1185">Reference proteome</keyword>
<dbReference type="VEuPathDB" id="FungiDB:MYCFIDRAFT_197527"/>
<accession>M2YXF5</accession>
<dbReference type="RefSeq" id="XP_007930936.1">
    <property type="nucleotide sequence ID" value="XM_007932745.1"/>
</dbReference>
<dbReference type="Proteomes" id="UP000016932">
    <property type="component" value="Unassembled WGS sequence"/>
</dbReference>
<dbReference type="GeneID" id="19335657"/>
<gene>
    <name evidence="2" type="ORF">MYCFIDRAFT_197527</name>
    <name evidence="1" type="ORF">MYCFIDRAFT_199758</name>
</gene>
<dbReference type="VEuPathDB" id="FungiDB:MYCFIDRAFT_199758"/>
<reference evidence="2" key="2">
    <citation type="submission" date="2013-03" db="EMBL/GenBank/DDBJ databases">
        <title>The genome sequence of the banana black Sigatoka pathogen Mycosphaerella fijiensis reveals an extraordinary species specific expansion and is applied to analyze avirulence and fungicide resistance.</title>
        <authorList>
            <consortium name="DOE Joint Genome Institute"/>
            <person name="Isaza R.A."/>
            <person name="Trujillo C.D."/>
            <person name="Dhillon B."/>
            <person name="Aerts A."/>
            <person name="Carlier J."/>
            <person name="Crane C.F."/>
            <person name="de Jong T."/>
            <person name="de Vries I."/>
            <person name="Dietrich R."/>
            <person name="Farmer A.D."/>
            <person name="Fereira C.F."/>
            <person name="Garcia S."/>
            <person name="Guzman M."/>
            <person name="Lindquist E.A."/>
            <person name="Mehrabi R."/>
            <person name="Quiros O."/>
            <person name="Schmutz J."/>
            <person name="Shapiro H."/>
            <person name="Reynolds E."/>
            <person name="Scalliet G."/>
            <person name="Souza M.Jr."/>
            <person name="Stergiopoulos I."/>
            <person name="Van der Lee T.A.J."/>
            <person name="de Wit P."/>
            <person name="Zapater M.-F."/>
            <person name="Zwiers L.-H."/>
            <person name="Grigoriev I.V."/>
            <person name="Goodwin S.B."/>
            <person name="Kema G.H."/>
        </authorList>
    </citation>
    <scope>NUCLEOTIDE SEQUENCE</scope>
    <source>
        <strain evidence="2">CIRAD86</strain>
    </source>
</reference>
<dbReference type="RefSeq" id="XP_007927771.1">
    <property type="nucleotide sequence ID" value="XM_007929580.1"/>
</dbReference>
<dbReference type="eggNOG" id="ENOG502T3J3">
    <property type="taxonomic scope" value="Eukaryota"/>
</dbReference>
<dbReference type="HOGENOM" id="CLU_1175887_0_0_1"/>
<dbReference type="OrthoDB" id="3647705at2759"/>
<dbReference type="EMBL" id="KB446559">
    <property type="protein sequence ID" value="EME82395.1"/>
    <property type="molecule type" value="Genomic_DNA"/>
</dbReference>
<proteinExistence type="predicted"/>
<evidence type="ECO:0000313" key="1">
    <source>
        <dbReference type="EMBL" id="EME78588.1"/>
    </source>
</evidence>
<organism evidence="2 3">
    <name type="scientific">Pseudocercospora fijiensis (strain CIRAD86)</name>
    <name type="common">Black leaf streak disease fungus</name>
    <name type="synonym">Mycosphaerella fijiensis</name>
    <dbReference type="NCBI Taxonomy" id="383855"/>
    <lineage>
        <taxon>Eukaryota</taxon>
        <taxon>Fungi</taxon>
        <taxon>Dikarya</taxon>
        <taxon>Ascomycota</taxon>
        <taxon>Pezizomycotina</taxon>
        <taxon>Dothideomycetes</taxon>
        <taxon>Dothideomycetidae</taxon>
        <taxon>Mycosphaerellales</taxon>
        <taxon>Mycosphaerellaceae</taxon>
        <taxon>Pseudocercospora</taxon>
    </lineage>
</organism>
<sequence length="214" mass="24715">MPAQPGNLVQGGALSTSGSFATSARNTRYRVTFFDLPAELRNQIYDEIAEHDAPKQVLKAYYQKYRAPPATFAEVCQQTRQEYLPRLHRDLDLWLFDSYVKPDSTMRWLDIFGRSRVPLTRKICIWYDPFCCKIVLHGNKSEKQVTVRYLDWYGDPIENSEAVDAAAEAFVQSHLQPCGSDPYLTLEGLKKVIDFVRIRMANTKDERESGLQRR</sequence>
<dbReference type="KEGG" id="pfj:MYCFIDRAFT_199758"/>
<reference evidence="2 3" key="1">
    <citation type="journal article" date="2012" name="PLoS Pathog.">
        <title>Diverse lifestyles and strategies of plant pathogenesis encoded in the genomes of eighteen Dothideomycetes fungi.</title>
        <authorList>
            <person name="Ohm R.A."/>
            <person name="Feau N."/>
            <person name="Henrissat B."/>
            <person name="Schoch C.L."/>
            <person name="Horwitz B.A."/>
            <person name="Barry K.W."/>
            <person name="Condon B.J."/>
            <person name="Copeland A.C."/>
            <person name="Dhillon B."/>
            <person name="Glaser F."/>
            <person name="Hesse C.N."/>
            <person name="Kosti I."/>
            <person name="LaButti K."/>
            <person name="Lindquist E.A."/>
            <person name="Lucas S."/>
            <person name="Salamov A.A."/>
            <person name="Bradshaw R.E."/>
            <person name="Ciuffetti L."/>
            <person name="Hamelin R.C."/>
            <person name="Kema G.H.J."/>
            <person name="Lawrence C."/>
            <person name="Scott J.A."/>
            <person name="Spatafora J.W."/>
            <person name="Turgeon B.G."/>
            <person name="de Wit P.J.G.M."/>
            <person name="Zhong S."/>
            <person name="Goodwin S.B."/>
            <person name="Grigoriev I.V."/>
        </authorList>
    </citation>
    <scope>NUCLEOTIDE SEQUENCE [LARGE SCALE GENOMIC DNA]</scope>
    <source>
        <strain evidence="2 3">CIRAD86</strain>
    </source>
</reference>
<dbReference type="GeneID" id="19335824"/>
<dbReference type="AlphaFoldDB" id="M2YXF5"/>
<dbReference type="EMBL" id="KB446563">
    <property type="protein sequence ID" value="EME78588.1"/>
    <property type="molecule type" value="Genomic_DNA"/>
</dbReference>
<evidence type="ECO:0000313" key="3">
    <source>
        <dbReference type="Proteomes" id="UP000016932"/>
    </source>
</evidence>
<protein>
    <submittedName>
        <fullName evidence="2">Uncharacterized protein</fullName>
    </submittedName>
</protein>
<name>M2YXF5_PSEFD</name>
<dbReference type="KEGG" id="pfj:MYCFIDRAFT_197527"/>